<proteinExistence type="predicted"/>
<dbReference type="EMBL" id="JACRSU010000001">
    <property type="protein sequence ID" value="MBC8539554.1"/>
    <property type="molecule type" value="Genomic_DNA"/>
</dbReference>
<name>A0A926HX06_9FIRM</name>
<evidence type="ECO:0000313" key="3">
    <source>
        <dbReference type="Proteomes" id="UP000611762"/>
    </source>
</evidence>
<dbReference type="PANTHER" id="PTHR31446:SF29">
    <property type="entry name" value="ACID PHOSPHATASE_VANADIUM-DEPENDENT HALOPEROXIDASE-RELATED PROTEIN"/>
    <property type="match status" value="1"/>
</dbReference>
<comment type="caution">
    <text evidence="2">The sequence shown here is derived from an EMBL/GenBank/DDBJ whole genome shotgun (WGS) entry which is preliminary data.</text>
</comment>
<organism evidence="2 3">
    <name type="scientific">Congzhengia minquanensis</name>
    <dbReference type="NCBI Taxonomy" id="2763657"/>
    <lineage>
        <taxon>Bacteria</taxon>
        <taxon>Bacillati</taxon>
        <taxon>Bacillota</taxon>
        <taxon>Clostridia</taxon>
        <taxon>Eubacteriales</taxon>
        <taxon>Oscillospiraceae</taxon>
        <taxon>Congzhengia</taxon>
    </lineage>
</organism>
<gene>
    <name evidence="2" type="ORF">H8698_01010</name>
</gene>
<keyword evidence="1" id="KW-1133">Transmembrane helix</keyword>
<dbReference type="InterPro" id="IPR003832">
    <property type="entry name" value="DUF212"/>
</dbReference>
<evidence type="ECO:0000313" key="2">
    <source>
        <dbReference type="EMBL" id="MBC8539554.1"/>
    </source>
</evidence>
<reference evidence="2" key="1">
    <citation type="submission" date="2020-08" db="EMBL/GenBank/DDBJ databases">
        <title>Genome public.</title>
        <authorList>
            <person name="Liu C."/>
            <person name="Sun Q."/>
        </authorList>
    </citation>
    <scope>NUCLEOTIDE SEQUENCE</scope>
    <source>
        <strain evidence="2">H8</strain>
    </source>
</reference>
<dbReference type="Pfam" id="PF02681">
    <property type="entry name" value="DUF212"/>
    <property type="match status" value="1"/>
</dbReference>
<protein>
    <submittedName>
        <fullName evidence="2">Divergent PAP2 family protein</fullName>
    </submittedName>
</protein>
<dbReference type="RefSeq" id="WP_177680448.1">
    <property type="nucleotide sequence ID" value="NZ_JACRSU010000001.1"/>
</dbReference>
<keyword evidence="1" id="KW-0472">Membrane</keyword>
<evidence type="ECO:0000256" key="1">
    <source>
        <dbReference type="SAM" id="Phobius"/>
    </source>
</evidence>
<accession>A0A926HX06</accession>
<keyword evidence="1" id="KW-0812">Transmembrane</keyword>
<dbReference type="Proteomes" id="UP000611762">
    <property type="component" value="Unassembled WGS sequence"/>
</dbReference>
<sequence length="150" mass="16127">MWLKELLANEILIAAIIGWFSAQVIKFLLVLIEDKRINFERLVGSGGMPSSHTSFVTALTAAVALNEGLSSSLFAVCVVFSFVVMYDASGVRRAAGEQAALLNRLVENFGREKLEVTGERLKELVGHSPLEVIAGAALGIAVAIVTHNIF</sequence>
<dbReference type="PANTHER" id="PTHR31446">
    <property type="entry name" value="ACID PHOSPHATASE/VANADIUM-DEPENDENT HALOPEROXIDASE-RELATED PROTEIN"/>
    <property type="match status" value="1"/>
</dbReference>
<keyword evidence="3" id="KW-1185">Reference proteome</keyword>
<feature type="transmembrane region" description="Helical" evidence="1">
    <location>
        <begin position="71"/>
        <end position="88"/>
    </location>
</feature>
<feature type="transmembrane region" description="Helical" evidence="1">
    <location>
        <begin position="130"/>
        <end position="149"/>
    </location>
</feature>
<dbReference type="AlphaFoldDB" id="A0A926HX06"/>
<feature type="transmembrane region" description="Helical" evidence="1">
    <location>
        <begin position="12"/>
        <end position="31"/>
    </location>
</feature>